<feature type="region of interest" description="Disordered" evidence="1">
    <location>
        <begin position="1"/>
        <end position="134"/>
    </location>
</feature>
<feature type="compositionally biased region" description="Pro residues" evidence="1">
    <location>
        <begin position="1"/>
        <end position="10"/>
    </location>
</feature>
<feature type="non-terminal residue" evidence="2">
    <location>
        <position position="186"/>
    </location>
</feature>
<reference evidence="2 3" key="1">
    <citation type="submission" date="2024-02" db="EMBL/GenBank/DDBJ databases">
        <title>High-quality chromosome-scale genome assembly of Pensacola bahiagrass (Paspalum notatum Flugge var. saurae).</title>
        <authorList>
            <person name="Vega J.M."/>
            <person name="Podio M."/>
            <person name="Orjuela J."/>
            <person name="Siena L.A."/>
            <person name="Pessino S.C."/>
            <person name="Combes M.C."/>
            <person name="Mariac C."/>
            <person name="Albertini E."/>
            <person name="Pupilli F."/>
            <person name="Ortiz J.P.A."/>
            <person name="Leblanc O."/>
        </authorList>
    </citation>
    <scope>NUCLEOTIDE SEQUENCE [LARGE SCALE GENOMIC DNA]</scope>
    <source>
        <strain evidence="2">R1</strain>
        <tissue evidence="2">Leaf</tissue>
    </source>
</reference>
<keyword evidence="3" id="KW-1185">Reference proteome</keyword>
<feature type="non-terminal residue" evidence="2">
    <location>
        <position position="1"/>
    </location>
</feature>
<gene>
    <name evidence="2" type="ORF">U9M48_032735</name>
</gene>
<evidence type="ECO:0000313" key="2">
    <source>
        <dbReference type="EMBL" id="WVZ85876.1"/>
    </source>
</evidence>
<proteinExistence type="predicted"/>
<dbReference type="AlphaFoldDB" id="A0AAQ3U5S8"/>
<sequence>LPRLPAPPVSPAGTVSRLPPPPSRGLQAIESVDPITLTRSPIPPPQHRSPPSRAASAPPPISPRCIPSTALPARHQSVRRTTLRPPPPPISSSWCAPASVRPPLPDLLSSAASVSPGRPHTALHQQATPEAPARLPLPLPDLLSCRRASPIFSGHRAGGNSLPSVFKKVAMPTYGNGKSFAGAMRY</sequence>
<protein>
    <submittedName>
        <fullName evidence="2">Uncharacterized protein</fullName>
    </submittedName>
</protein>
<accession>A0AAQ3U5S8</accession>
<organism evidence="2 3">
    <name type="scientific">Paspalum notatum var. saurae</name>
    <dbReference type="NCBI Taxonomy" id="547442"/>
    <lineage>
        <taxon>Eukaryota</taxon>
        <taxon>Viridiplantae</taxon>
        <taxon>Streptophyta</taxon>
        <taxon>Embryophyta</taxon>
        <taxon>Tracheophyta</taxon>
        <taxon>Spermatophyta</taxon>
        <taxon>Magnoliopsida</taxon>
        <taxon>Liliopsida</taxon>
        <taxon>Poales</taxon>
        <taxon>Poaceae</taxon>
        <taxon>PACMAD clade</taxon>
        <taxon>Panicoideae</taxon>
        <taxon>Andropogonodae</taxon>
        <taxon>Paspaleae</taxon>
        <taxon>Paspalinae</taxon>
        <taxon>Paspalum</taxon>
    </lineage>
</organism>
<dbReference type="Proteomes" id="UP001341281">
    <property type="component" value="Chromosome 07"/>
</dbReference>
<dbReference type="EMBL" id="CP144751">
    <property type="protein sequence ID" value="WVZ85876.1"/>
    <property type="molecule type" value="Genomic_DNA"/>
</dbReference>
<name>A0AAQ3U5S8_PASNO</name>
<evidence type="ECO:0000313" key="3">
    <source>
        <dbReference type="Proteomes" id="UP001341281"/>
    </source>
</evidence>
<evidence type="ECO:0000256" key="1">
    <source>
        <dbReference type="SAM" id="MobiDB-lite"/>
    </source>
</evidence>